<keyword evidence="2" id="KW-1185">Reference proteome</keyword>
<accession>A0ABT2SS48</accession>
<dbReference type="Proteomes" id="UP001208364">
    <property type="component" value="Unassembled WGS sequence"/>
</dbReference>
<evidence type="ECO:0000313" key="2">
    <source>
        <dbReference type="Proteomes" id="UP001208364"/>
    </source>
</evidence>
<dbReference type="Pfam" id="PF08843">
    <property type="entry name" value="AbiEii"/>
    <property type="match status" value="1"/>
</dbReference>
<comment type="caution">
    <text evidence="1">The sequence shown here is derived from an EMBL/GenBank/DDBJ whole genome shotgun (WGS) entry which is preliminary data.</text>
</comment>
<gene>
    <name evidence="1" type="ORF">OCV55_03020</name>
</gene>
<dbReference type="EMBL" id="JAOQJR010000002">
    <property type="protein sequence ID" value="MCU6737651.1"/>
    <property type="molecule type" value="Genomic_DNA"/>
</dbReference>
<name>A0ABT2SS48_9FIRM</name>
<dbReference type="Gene3D" id="3.10.450.620">
    <property type="entry name" value="JHP933, nucleotidyltransferase-like core domain"/>
    <property type="match status" value="1"/>
</dbReference>
<dbReference type="InterPro" id="IPR014942">
    <property type="entry name" value="AbiEii"/>
</dbReference>
<evidence type="ECO:0000313" key="1">
    <source>
        <dbReference type="EMBL" id="MCU6737651.1"/>
    </source>
</evidence>
<keyword evidence="1" id="KW-0808">Transferase</keyword>
<organism evidence="1 2">
    <name type="scientific">[Clostridium] ammoniilyticum</name>
    <dbReference type="NCBI Taxonomy" id="2981784"/>
    <lineage>
        <taxon>Bacteria</taxon>
        <taxon>Bacillati</taxon>
        <taxon>Bacillota</taxon>
        <taxon>Erysipelotrichia</taxon>
        <taxon>Erysipelotrichales</taxon>
        <taxon>Coprobacillaceae</taxon>
        <taxon>Faecalibacillus</taxon>
    </lineage>
</organism>
<proteinExistence type="predicted"/>
<dbReference type="GO" id="GO:0016740">
    <property type="term" value="F:transferase activity"/>
    <property type="evidence" value="ECO:0007669"/>
    <property type="project" value="UniProtKB-KW"/>
</dbReference>
<reference evidence="1 2" key="1">
    <citation type="journal article" date="2021" name="ISME Commun">
        <title>Automated analysis of genomic sequences facilitates high-throughput and comprehensive description of bacteria.</title>
        <authorList>
            <person name="Hitch T.C.A."/>
        </authorList>
    </citation>
    <scope>NUCLEOTIDE SEQUENCE [LARGE SCALE GENOMIC DNA]</scope>
    <source>
        <strain evidence="1 2">H4_15</strain>
    </source>
</reference>
<protein>
    <submittedName>
        <fullName evidence="1">Nucleotidyl transferase AbiEii/AbiGii toxin family protein</fullName>
    </submittedName>
</protein>
<dbReference type="RefSeq" id="WP_158556413.1">
    <property type="nucleotide sequence ID" value="NZ_JAOQJR010000002.1"/>
</dbReference>
<sequence>MVLILFSNLALKGGTAINLTIFDLPRLSVDIDLDFTNHVTKDEMLIIRQKITNLLKNYLKK</sequence>